<evidence type="ECO:0000259" key="2">
    <source>
        <dbReference type="Pfam" id="PF07853"/>
    </source>
</evidence>
<dbReference type="InterPro" id="IPR012867">
    <property type="entry name" value="DUF1648"/>
</dbReference>
<keyword evidence="1" id="KW-0812">Transmembrane</keyword>
<dbReference type="EMBL" id="DYUZ01000007">
    <property type="protein sequence ID" value="HJG36569.1"/>
    <property type="molecule type" value="Genomic_DNA"/>
</dbReference>
<name>A0A921IUY6_9ACTN</name>
<keyword evidence="1" id="KW-0472">Membrane</keyword>
<dbReference type="Pfam" id="PF07853">
    <property type="entry name" value="DUF1648"/>
    <property type="match status" value="1"/>
</dbReference>
<evidence type="ECO:0000256" key="1">
    <source>
        <dbReference type="SAM" id="Phobius"/>
    </source>
</evidence>
<feature type="transmembrane region" description="Helical" evidence="1">
    <location>
        <begin position="104"/>
        <end position="126"/>
    </location>
</feature>
<dbReference type="RefSeq" id="WP_273188799.1">
    <property type="nucleotide sequence ID" value="NZ_DYUZ01000007.1"/>
</dbReference>
<proteinExistence type="predicted"/>
<dbReference type="Proteomes" id="UP000753256">
    <property type="component" value="Unassembled WGS sequence"/>
</dbReference>
<organism evidence="3 4">
    <name type="scientific">Enorma phocaeensis</name>
    <dbReference type="NCBI Taxonomy" id="1871019"/>
    <lineage>
        <taxon>Bacteria</taxon>
        <taxon>Bacillati</taxon>
        <taxon>Actinomycetota</taxon>
        <taxon>Coriobacteriia</taxon>
        <taxon>Coriobacteriales</taxon>
        <taxon>Coriobacteriaceae</taxon>
        <taxon>Enorma</taxon>
    </lineage>
</organism>
<dbReference type="AlphaFoldDB" id="A0A921IUY6"/>
<comment type="caution">
    <text evidence="3">The sequence shown here is derived from an EMBL/GenBank/DDBJ whole genome shotgun (WGS) entry which is preliminary data.</text>
</comment>
<reference evidence="3" key="1">
    <citation type="journal article" date="2021" name="PeerJ">
        <title>Extensive microbial diversity within the chicken gut microbiome revealed by metagenomics and culture.</title>
        <authorList>
            <person name="Gilroy R."/>
            <person name="Ravi A."/>
            <person name="Getino M."/>
            <person name="Pursley I."/>
            <person name="Horton D.L."/>
            <person name="Alikhan N.F."/>
            <person name="Baker D."/>
            <person name="Gharbi K."/>
            <person name="Hall N."/>
            <person name="Watson M."/>
            <person name="Adriaenssens E.M."/>
            <person name="Foster-Nyarko E."/>
            <person name="Jarju S."/>
            <person name="Secka A."/>
            <person name="Antonio M."/>
            <person name="Oren A."/>
            <person name="Chaudhuri R.R."/>
            <person name="La Ragione R."/>
            <person name="Hildebrand F."/>
            <person name="Pallen M.J."/>
        </authorList>
    </citation>
    <scope>NUCLEOTIDE SEQUENCE</scope>
    <source>
        <strain evidence="3">ChiHjej13B12-9602</strain>
    </source>
</reference>
<feature type="transmembrane region" description="Helical" evidence="1">
    <location>
        <begin position="12"/>
        <end position="34"/>
    </location>
</feature>
<evidence type="ECO:0000313" key="4">
    <source>
        <dbReference type="Proteomes" id="UP000753256"/>
    </source>
</evidence>
<protein>
    <submittedName>
        <fullName evidence="3">DUF1648 domain-containing protein</fullName>
    </submittedName>
</protein>
<keyword evidence="1" id="KW-1133">Transmembrane helix</keyword>
<feature type="domain" description="DUF1648" evidence="2">
    <location>
        <begin position="17"/>
        <end position="62"/>
    </location>
</feature>
<evidence type="ECO:0000313" key="3">
    <source>
        <dbReference type="EMBL" id="HJG36569.1"/>
    </source>
</evidence>
<gene>
    <name evidence="3" type="ORF">K8V70_01710</name>
</gene>
<sequence>MFRYGKRNGYLTIALIVLAIVPILIALFVIPQMPDEVPMAFGADGAPTRFASRYQLLLVPGVAALLGIVSVVLARRQAEQEPASGAVAQIVYFRHVRSAVLTELLLFACTIYILVTAYLGTGFTLAF</sequence>
<feature type="transmembrane region" description="Helical" evidence="1">
    <location>
        <begin position="54"/>
        <end position="74"/>
    </location>
</feature>
<reference evidence="3" key="2">
    <citation type="submission" date="2021-09" db="EMBL/GenBank/DDBJ databases">
        <authorList>
            <person name="Gilroy R."/>
        </authorList>
    </citation>
    <scope>NUCLEOTIDE SEQUENCE</scope>
    <source>
        <strain evidence="3">ChiHjej13B12-9602</strain>
    </source>
</reference>
<accession>A0A921IUY6</accession>